<dbReference type="RefSeq" id="WP_260392410.1">
    <property type="nucleotide sequence ID" value="NZ_UFXS01000001.1"/>
</dbReference>
<sequence length="86" mass="10191">MMTNKEGKYQCPCCECFTYSEKPINTFQLCEVCFWEDDGIQFDDPLYEDGANKVCLEQARKNFQEFGASERIFLDSVRQPFEDEKY</sequence>
<dbReference type="InterPro" id="IPR025983">
    <property type="entry name" value="Cys_rich_CPCC"/>
</dbReference>
<gene>
    <name evidence="2" type="ORF">NCTC13456_01015</name>
</gene>
<dbReference type="Pfam" id="PF14206">
    <property type="entry name" value="Cys_rich_CPCC"/>
    <property type="match status" value="1"/>
</dbReference>
<evidence type="ECO:0000259" key="1">
    <source>
        <dbReference type="Pfam" id="PF14206"/>
    </source>
</evidence>
<feature type="domain" description="Cysteine-rich CPCC" evidence="1">
    <location>
        <begin position="9"/>
        <end position="84"/>
    </location>
</feature>
<dbReference type="Proteomes" id="UP000254737">
    <property type="component" value="Unassembled WGS sequence"/>
</dbReference>
<proteinExistence type="predicted"/>
<evidence type="ECO:0000313" key="2">
    <source>
        <dbReference type="EMBL" id="STD54438.1"/>
    </source>
</evidence>
<name>A0A376G452_9FLAO</name>
<reference evidence="2 3" key="1">
    <citation type="submission" date="2018-06" db="EMBL/GenBank/DDBJ databases">
        <authorList>
            <consortium name="Pathogen Informatics"/>
            <person name="Doyle S."/>
        </authorList>
    </citation>
    <scope>NUCLEOTIDE SEQUENCE [LARGE SCALE GENOMIC DNA]</scope>
    <source>
        <strain evidence="2 3">NCTC13456</strain>
    </source>
</reference>
<protein>
    <recommendedName>
        <fullName evidence="1">Cysteine-rich CPCC domain-containing protein</fullName>
    </recommendedName>
</protein>
<dbReference type="AlphaFoldDB" id="A0A376G452"/>
<organism evidence="2 3">
    <name type="scientific">Empedobacter falsenii</name>
    <dbReference type="NCBI Taxonomy" id="343874"/>
    <lineage>
        <taxon>Bacteria</taxon>
        <taxon>Pseudomonadati</taxon>
        <taxon>Bacteroidota</taxon>
        <taxon>Flavobacteriia</taxon>
        <taxon>Flavobacteriales</taxon>
        <taxon>Weeksellaceae</taxon>
        <taxon>Empedobacter</taxon>
    </lineage>
</organism>
<dbReference type="EMBL" id="UFXS01000001">
    <property type="protein sequence ID" value="STD54438.1"/>
    <property type="molecule type" value="Genomic_DNA"/>
</dbReference>
<evidence type="ECO:0000313" key="3">
    <source>
        <dbReference type="Proteomes" id="UP000254737"/>
    </source>
</evidence>
<accession>A0A376G452</accession>